<keyword evidence="3" id="KW-1185">Reference proteome</keyword>
<feature type="compositionally biased region" description="Low complexity" evidence="1">
    <location>
        <begin position="24"/>
        <end position="35"/>
    </location>
</feature>
<dbReference type="OMA" id="RTIARCQ"/>
<feature type="region of interest" description="Disordered" evidence="1">
    <location>
        <begin position="1"/>
        <end position="49"/>
    </location>
</feature>
<feature type="region of interest" description="Disordered" evidence="1">
    <location>
        <begin position="1117"/>
        <end position="1185"/>
    </location>
</feature>
<accession>A0A7N0TUH8</accession>
<feature type="compositionally biased region" description="Basic and acidic residues" evidence="1">
    <location>
        <begin position="350"/>
        <end position="372"/>
    </location>
</feature>
<protein>
    <submittedName>
        <fullName evidence="2">Uncharacterized protein</fullName>
    </submittedName>
</protein>
<organism evidence="2 3">
    <name type="scientific">Kalanchoe fedtschenkoi</name>
    <name type="common">Lavender scallops</name>
    <name type="synonym">South American air plant</name>
    <dbReference type="NCBI Taxonomy" id="63787"/>
    <lineage>
        <taxon>Eukaryota</taxon>
        <taxon>Viridiplantae</taxon>
        <taxon>Streptophyta</taxon>
        <taxon>Embryophyta</taxon>
        <taxon>Tracheophyta</taxon>
        <taxon>Spermatophyta</taxon>
        <taxon>Magnoliopsida</taxon>
        <taxon>eudicotyledons</taxon>
        <taxon>Gunneridae</taxon>
        <taxon>Pentapetalae</taxon>
        <taxon>Saxifragales</taxon>
        <taxon>Crassulaceae</taxon>
        <taxon>Kalanchoe</taxon>
    </lineage>
</organism>
<dbReference type="PANTHER" id="PTHR31115">
    <property type="entry name" value="OS05G0107300 PROTEIN"/>
    <property type="match status" value="1"/>
</dbReference>
<feature type="compositionally biased region" description="Polar residues" evidence="1">
    <location>
        <begin position="335"/>
        <end position="345"/>
    </location>
</feature>
<feature type="region of interest" description="Disordered" evidence="1">
    <location>
        <begin position="621"/>
        <end position="645"/>
    </location>
</feature>
<proteinExistence type="predicted"/>
<dbReference type="PANTHER" id="PTHR31115:SF3">
    <property type="entry name" value="EXPRESSED PROTEIN"/>
    <property type="match status" value="1"/>
</dbReference>
<sequence>MAASSKIDLPSGSPDRLFCSSTQRESFTTSSMERSSSFREGSENPVLSTLPNMARTSSAVVTGEIMNFIQNLHFDMKSVSGDNRCQRLMCSLFGVQLDDSVSDSMIGKFLPSSSWEELKRAKGSVREGIIRARERLKVFHSAVSVFNKYLTITHSRKRSRSEVLSTERSASLSSGDRLLLGPNAGKRVGQGNAVSNVLAHEQQKPEGKTKNAFTNKRTRTSLTDIRMDVRNNSFARPLESTERNRATPRLAATGVTSGDIMPSVSVDGWEKTSMKKKRSGIKADGSSSTVSTTNDGCREIKLGIQQRPVPDVRSRLQGSQVFRPGMANGAAKGDVSQQSGITVGSSVPKADQDNGSLDRRERSVSTDKERMNFKAVNKPGSRDDFSSASPTSSSKLNPSARAPRSFSVSAPKSAPMINRVATFNDWELTNCSNKLHVPSGTNGKHNFSTRSSSPPAHRAGQRSQKNSRPTRKASFLSVSPGNDDVSPLEFMSDVAGTENGSGFTKRAFGDSPKQMRLKGDHFSSTYLSESEDSANGEIKFIDKKSEKQNEKPGNHAQKLSTLVPSVRKNKLANEEESGDVIRGQGRMVRGVTSSRSLIPMNIDKLANVGTAKQLRTVKLGLDKSESKAGRPPSRKLSDRKAYTRQKHSGVNSATDFLVGLDDCNEELVAAASAVINPCYALSSAFWKEVETYFRLISDNDIAFLKQQENQGSFLLSPNAVELDYVTIPNGCNKNQSVGFTNDIKYAELGTDPSALPMRLKSDITLYQRLLAALIPEEERENLVSDSEDLIYDTGLELDEGFGSNTLNQHRLESFQLDSCTKMDGHSKTSSRRPPDSPGHYMALSPVPPTSAGTFSSYGHLENGILGSKEMTDFLERSEPERDNMPLDRKILLEIEGARLLPEGLLDITPLEDDEIVADINCLSDKYYRQVVKKENLIRDLLKLSTKAKETQEKDFESRALDQLVGMSYGKYVAARSLKSSTTSKVVKQAALAFAKRTIERCHIYEDTGTSCFSDPSFLNKFLSVSSFNEAQSADTATESDSARLYDIISNGALEVRASASIGSQQSPSLTSWSAQNLDIVDIYSSDLTRSGNHPSELTANKNDAWLNSREKKRELLLDEVGRSGIGNTLSSSTKGKRSERDREGKGHGRDVISRHGTAKTGRPLMSNAKGERKPKSKPKQRTAQLSASVNDLIGKLPEQPKICMSKSGAATSNDLMNEKDNFAFHELDETDPIDLSGLQLPGMDVLGVSDDLDGQGQDIESWLNIEDDGLQDLDLMGLEIPMDDLSELNMMV</sequence>
<feature type="compositionally biased region" description="Polar residues" evidence="1">
    <location>
        <begin position="437"/>
        <end position="454"/>
    </location>
</feature>
<name>A0A7N0TUH8_KALFE</name>
<feature type="compositionally biased region" description="Basic and acidic residues" evidence="1">
    <location>
        <begin position="1136"/>
        <end position="1153"/>
    </location>
</feature>
<evidence type="ECO:0000313" key="2">
    <source>
        <dbReference type="EnsemblPlants" id="Kaladp0046s0063.1.v1.1"/>
    </source>
</evidence>
<feature type="compositionally biased region" description="Low complexity" evidence="1">
    <location>
        <begin position="386"/>
        <end position="399"/>
    </location>
</feature>
<feature type="region of interest" description="Disordered" evidence="1">
    <location>
        <begin position="324"/>
        <end position="410"/>
    </location>
</feature>
<reference evidence="2" key="1">
    <citation type="submission" date="2021-01" db="UniProtKB">
        <authorList>
            <consortium name="EnsemblPlants"/>
        </authorList>
    </citation>
    <scope>IDENTIFICATION</scope>
</reference>
<feature type="region of interest" description="Disordered" evidence="1">
    <location>
        <begin position="437"/>
        <end position="481"/>
    </location>
</feature>
<dbReference type="Proteomes" id="UP000594263">
    <property type="component" value="Unplaced"/>
</dbReference>
<dbReference type="EnsemblPlants" id="Kaladp0046s0063.1.v1.1">
    <property type="protein sequence ID" value="Kaladp0046s0063.1.v1.1"/>
    <property type="gene ID" value="Kaladp0046s0063.v1.1"/>
</dbReference>
<evidence type="ECO:0000256" key="1">
    <source>
        <dbReference type="SAM" id="MobiDB-lite"/>
    </source>
</evidence>
<feature type="region of interest" description="Disordered" evidence="1">
    <location>
        <begin position="817"/>
        <end position="847"/>
    </location>
</feature>
<evidence type="ECO:0000313" key="3">
    <source>
        <dbReference type="Proteomes" id="UP000594263"/>
    </source>
</evidence>
<dbReference type="Gramene" id="Kaladp0046s0063.1.v1.1">
    <property type="protein sequence ID" value="Kaladp0046s0063.1.v1.1"/>
    <property type="gene ID" value="Kaladp0046s0063.v1.1"/>
</dbReference>